<dbReference type="GO" id="GO:0046394">
    <property type="term" value="P:carboxylic acid biosynthetic process"/>
    <property type="evidence" value="ECO:0007669"/>
    <property type="project" value="UniProtKB-ARBA"/>
</dbReference>
<dbReference type="InterPro" id="IPR005801">
    <property type="entry name" value="ADC_synthase"/>
</dbReference>
<dbReference type="Gene3D" id="3.60.120.10">
    <property type="entry name" value="Anthranilate synthase"/>
    <property type="match status" value="1"/>
</dbReference>
<dbReference type="InterPro" id="IPR001544">
    <property type="entry name" value="Aminotrans_IV"/>
</dbReference>
<dbReference type="EMBL" id="DVJO01000181">
    <property type="protein sequence ID" value="HIS83617.1"/>
    <property type="molecule type" value="Genomic_DNA"/>
</dbReference>
<dbReference type="AlphaFoldDB" id="A0A9D1K4A5"/>
<dbReference type="InterPro" id="IPR036038">
    <property type="entry name" value="Aminotransferase-like"/>
</dbReference>
<keyword evidence="2" id="KW-0808">Transferase</keyword>
<dbReference type="PANTHER" id="PTHR42743:SF11">
    <property type="entry name" value="AMINODEOXYCHORISMATE LYASE"/>
    <property type="match status" value="1"/>
</dbReference>
<accession>A0A9D1K4A5</accession>
<reference evidence="2" key="1">
    <citation type="submission" date="2020-10" db="EMBL/GenBank/DDBJ databases">
        <authorList>
            <person name="Gilroy R."/>
        </authorList>
    </citation>
    <scope>NUCLEOTIDE SEQUENCE</scope>
    <source>
        <strain evidence="2">CHK152-2994</strain>
    </source>
</reference>
<evidence type="ECO:0000313" key="3">
    <source>
        <dbReference type="Proteomes" id="UP000824139"/>
    </source>
</evidence>
<dbReference type="InterPro" id="IPR043132">
    <property type="entry name" value="BCAT-like_C"/>
</dbReference>
<evidence type="ECO:0000256" key="1">
    <source>
        <dbReference type="ARBA" id="ARBA00009320"/>
    </source>
</evidence>
<dbReference type="Pfam" id="PF01063">
    <property type="entry name" value="Aminotran_4"/>
    <property type="match status" value="1"/>
</dbReference>
<sequence length="244" mass="28709">SVPIRILQRQKDEKVFKYRAGGAIVWDSLAKDEWEEVFTKMKFLQPDFNLIETMLVKNGKILFEKEHFERLSKSAKTLGFPVPKIFFDNTEKVQLSQKINNGILRVLYSKKGEFEFELKELKPNSNNKIIFSETPVNSKNIFLYHKTNFKPWFEKAYEKIRNNEVFDVIFYNENNEITEGARSNIIIEKNGKLFTPPIKCGRLDGIYLKNMKNIEEKILFKSDLENADRIFCVNSVRGCVEVRF</sequence>
<dbReference type="SUPFAM" id="SSF56752">
    <property type="entry name" value="D-aminoacid aminotransferase-like PLP-dependent enzymes"/>
    <property type="match status" value="1"/>
</dbReference>
<reference evidence="2" key="2">
    <citation type="journal article" date="2021" name="PeerJ">
        <title>Extensive microbial diversity within the chicken gut microbiome revealed by metagenomics and culture.</title>
        <authorList>
            <person name="Gilroy R."/>
            <person name="Ravi A."/>
            <person name="Getino M."/>
            <person name="Pursley I."/>
            <person name="Horton D.L."/>
            <person name="Alikhan N.F."/>
            <person name="Baker D."/>
            <person name="Gharbi K."/>
            <person name="Hall N."/>
            <person name="Watson M."/>
            <person name="Adriaenssens E.M."/>
            <person name="Foster-Nyarko E."/>
            <person name="Jarju S."/>
            <person name="Secka A."/>
            <person name="Antonio M."/>
            <person name="Oren A."/>
            <person name="Chaudhuri R.R."/>
            <person name="La Ragione R."/>
            <person name="Hildebrand F."/>
            <person name="Pallen M.J."/>
        </authorList>
    </citation>
    <scope>NUCLEOTIDE SEQUENCE</scope>
    <source>
        <strain evidence="2">CHK152-2994</strain>
    </source>
</reference>
<dbReference type="Gene3D" id="3.20.10.10">
    <property type="entry name" value="D-amino Acid Aminotransferase, subunit A, domain 2"/>
    <property type="match status" value="1"/>
</dbReference>
<dbReference type="InterPro" id="IPR050571">
    <property type="entry name" value="Class-IV_PLP-Dep_Aminotrnsfr"/>
</dbReference>
<gene>
    <name evidence="2" type="ORF">IAD41_08455</name>
</gene>
<dbReference type="PANTHER" id="PTHR42743">
    <property type="entry name" value="AMINO-ACID AMINOTRANSFERASE"/>
    <property type="match status" value="1"/>
</dbReference>
<proteinExistence type="inferred from homology"/>
<organism evidence="2 3">
    <name type="scientific">Candidatus Scatenecus faecavium</name>
    <dbReference type="NCBI Taxonomy" id="2840915"/>
    <lineage>
        <taxon>Bacteria</taxon>
        <taxon>Candidatus Scatenecus</taxon>
    </lineage>
</organism>
<evidence type="ECO:0000313" key="2">
    <source>
        <dbReference type="EMBL" id="HIS83617.1"/>
    </source>
</evidence>
<dbReference type="Proteomes" id="UP000824139">
    <property type="component" value="Unassembled WGS sequence"/>
</dbReference>
<dbReference type="Gene3D" id="3.30.470.10">
    <property type="match status" value="1"/>
</dbReference>
<feature type="non-terminal residue" evidence="2">
    <location>
        <position position="1"/>
    </location>
</feature>
<dbReference type="InterPro" id="IPR043131">
    <property type="entry name" value="BCAT-like_N"/>
</dbReference>
<comment type="similarity">
    <text evidence="1">Belongs to the class-IV pyridoxal-phosphate-dependent aminotransferase family.</text>
</comment>
<keyword evidence="2" id="KW-0032">Aminotransferase</keyword>
<name>A0A9D1K4A5_9BACT</name>
<dbReference type="GO" id="GO:0008483">
    <property type="term" value="F:transaminase activity"/>
    <property type="evidence" value="ECO:0007669"/>
    <property type="project" value="UniProtKB-KW"/>
</dbReference>
<comment type="caution">
    <text evidence="2">The sequence shown here is derived from an EMBL/GenBank/DDBJ whole genome shotgun (WGS) entry which is preliminary data.</text>
</comment>
<dbReference type="SUPFAM" id="SSF56322">
    <property type="entry name" value="ADC synthase"/>
    <property type="match status" value="1"/>
</dbReference>
<protein>
    <submittedName>
        <fullName evidence="2">Aminotransferase class IV</fullName>
    </submittedName>
</protein>